<sequence length="452" mass="51712">MHRDRNEMGKMWYDREKKGRESVNELIKTKETAILVGCYLDGRDEERTRLSMEELHELAETAGVEVLDVVTQNRDRIDSAWYLGTGKIDEIAEKAHELDVDVIIFNDELSPSQTRNLDKIFDCKVIDRTQLILDIFAGRAQSREGKIQVELAQYNYLLPRLAGQGKQLSRLGGGIGTRGPGESKLESDRRHIRKRISELKQQLDDTVRTRQLHRERRKKNNVFQIALVGYTNAGKSTILNQLTQANTLQEDKLFATLDPTTRQLVLPSGLEVLLTDTVGFIQDLPTSLVAAFRSTLEGVKEADLILHVVDSHHPDLRVHMEVVDKILRELKAEEIPQLVVFNKADLLTEGAYLPHADESILVSAIREEDQQRLLARIEQFVLSSYNEMKLRVPVERGDILSLLHREGVEMEQQFSEEEESYLVTVRVNRDNPIYGKIAPFLLDKPETVEESW</sequence>
<evidence type="ECO:0000256" key="6">
    <source>
        <dbReference type="SAM" id="Coils"/>
    </source>
</evidence>
<gene>
    <name evidence="5 8" type="primary">hflX</name>
    <name evidence="8" type="ORF">BAG01nite_07960</name>
</gene>
<feature type="coiled-coil region" evidence="6">
    <location>
        <begin position="182"/>
        <end position="216"/>
    </location>
</feature>
<reference evidence="8 9" key="1">
    <citation type="submission" date="2019-06" db="EMBL/GenBank/DDBJ databases">
        <title>Whole genome shotgun sequence of Brevibacillus agri NBRC 15538.</title>
        <authorList>
            <person name="Hosoyama A."/>
            <person name="Uohara A."/>
            <person name="Ohji S."/>
            <person name="Ichikawa N."/>
        </authorList>
    </citation>
    <scope>NUCLEOTIDE SEQUENCE [LARGE SCALE GENOMIC DNA]</scope>
    <source>
        <strain evidence="8 9">NBRC 15538</strain>
    </source>
</reference>
<keyword evidence="3" id="KW-0460">Magnesium</keyword>
<protein>
    <recommendedName>
        <fullName evidence="5">GTPase HflX</fullName>
    </recommendedName>
    <alternativeName>
        <fullName evidence="5">GTP-binding protein HflX</fullName>
    </alternativeName>
</protein>
<keyword evidence="5" id="KW-0963">Cytoplasm</keyword>
<dbReference type="InterPro" id="IPR025121">
    <property type="entry name" value="GTPase_HflX_N"/>
</dbReference>
<keyword evidence="1" id="KW-0479">Metal-binding</keyword>
<dbReference type="Pfam" id="PF01926">
    <property type="entry name" value="MMR_HSR1"/>
    <property type="match status" value="1"/>
</dbReference>
<evidence type="ECO:0000256" key="4">
    <source>
        <dbReference type="ARBA" id="ARBA00023134"/>
    </source>
</evidence>
<dbReference type="PANTHER" id="PTHR10229:SF0">
    <property type="entry name" value="GTP-BINDING PROTEIN 6-RELATED"/>
    <property type="match status" value="1"/>
</dbReference>
<proteinExistence type="inferred from homology"/>
<dbReference type="Gene3D" id="3.40.50.300">
    <property type="entry name" value="P-loop containing nucleotide triphosphate hydrolases"/>
    <property type="match status" value="1"/>
</dbReference>
<dbReference type="EMBL" id="BJOD01000005">
    <property type="protein sequence ID" value="GED24694.1"/>
    <property type="molecule type" value="Genomic_DNA"/>
</dbReference>
<dbReference type="NCBIfam" id="TIGR03156">
    <property type="entry name" value="GTP_HflX"/>
    <property type="match status" value="1"/>
</dbReference>
<dbReference type="Pfam" id="PF16360">
    <property type="entry name" value="GTP-bdg_M"/>
    <property type="match status" value="1"/>
</dbReference>
<evidence type="ECO:0000259" key="7">
    <source>
        <dbReference type="PROSITE" id="PS51705"/>
    </source>
</evidence>
<comment type="subcellular location">
    <subcellularLocation>
        <location evidence="5">Cytoplasm</location>
    </subcellularLocation>
    <text evidence="5">May associate with membranes.</text>
</comment>
<dbReference type="PIRSF" id="PIRSF006809">
    <property type="entry name" value="GTP-binding_hflX_prd"/>
    <property type="match status" value="1"/>
</dbReference>
<dbReference type="InterPro" id="IPR030394">
    <property type="entry name" value="G_HFLX_dom"/>
</dbReference>
<comment type="function">
    <text evidence="5">GTPase that associates with the 50S ribosomal subunit and may have a role during protein synthesis or ribosome biogenesis.</text>
</comment>
<dbReference type="InterPro" id="IPR032305">
    <property type="entry name" value="GTP-bd_M"/>
</dbReference>
<comment type="subunit">
    <text evidence="5">Monomer. Associates with the 50S ribosomal subunit.</text>
</comment>
<dbReference type="InterPro" id="IPR027417">
    <property type="entry name" value="P-loop_NTPase"/>
</dbReference>
<comment type="similarity">
    <text evidence="5">Belongs to the TRAFAC class OBG-HflX-like GTPase superfamily. HflX GTPase family.</text>
</comment>
<dbReference type="CDD" id="cd01878">
    <property type="entry name" value="HflX"/>
    <property type="match status" value="1"/>
</dbReference>
<keyword evidence="4 5" id="KW-0342">GTP-binding</keyword>
<dbReference type="Gene3D" id="6.10.250.2860">
    <property type="match status" value="1"/>
</dbReference>
<dbReference type="PANTHER" id="PTHR10229">
    <property type="entry name" value="GTP-BINDING PROTEIN HFLX"/>
    <property type="match status" value="1"/>
</dbReference>
<evidence type="ECO:0000256" key="2">
    <source>
        <dbReference type="ARBA" id="ARBA00022741"/>
    </source>
</evidence>
<evidence type="ECO:0000256" key="1">
    <source>
        <dbReference type="ARBA" id="ARBA00022723"/>
    </source>
</evidence>
<organism evidence="8 9">
    <name type="scientific">Brevibacillus agri</name>
    <dbReference type="NCBI Taxonomy" id="51101"/>
    <lineage>
        <taxon>Bacteria</taxon>
        <taxon>Bacillati</taxon>
        <taxon>Bacillota</taxon>
        <taxon>Bacilli</taxon>
        <taxon>Bacillales</taxon>
        <taxon>Paenibacillaceae</taxon>
        <taxon>Brevibacillus</taxon>
    </lineage>
</organism>
<evidence type="ECO:0000256" key="3">
    <source>
        <dbReference type="ARBA" id="ARBA00022842"/>
    </source>
</evidence>
<keyword evidence="2 5" id="KW-0547">Nucleotide-binding</keyword>
<dbReference type="InterPro" id="IPR006073">
    <property type="entry name" value="GTP-bd"/>
</dbReference>
<dbReference type="Gene3D" id="3.40.50.11060">
    <property type="entry name" value="GTPase HflX, N-terminal domain"/>
    <property type="match status" value="1"/>
</dbReference>
<dbReference type="InterPro" id="IPR042108">
    <property type="entry name" value="GTPase_HflX_N_sf"/>
</dbReference>
<dbReference type="Proteomes" id="UP000317180">
    <property type="component" value="Unassembled WGS sequence"/>
</dbReference>
<dbReference type="SUPFAM" id="SSF52540">
    <property type="entry name" value="P-loop containing nucleoside triphosphate hydrolases"/>
    <property type="match status" value="1"/>
</dbReference>
<accession>A0ABQ0SLH7</accession>
<evidence type="ECO:0000313" key="8">
    <source>
        <dbReference type="EMBL" id="GED24694.1"/>
    </source>
</evidence>
<keyword evidence="6" id="KW-0175">Coiled coil</keyword>
<dbReference type="Pfam" id="PF13167">
    <property type="entry name" value="GTP-bdg_N"/>
    <property type="match status" value="1"/>
</dbReference>
<feature type="domain" description="Hflx-type G" evidence="7">
    <location>
        <begin position="223"/>
        <end position="385"/>
    </location>
</feature>
<comment type="caution">
    <text evidence="8">The sequence shown here is derived from an EMBL/GenBank/DDBJ whole genome shotgun (WGS) entry which is preliminary data.</text>
</comment>
<keyword evidence="9" id="KW-1185">Reference proteome</keyword>
<dbReference type="InterPro" id="IPR016496">
    <property type="entry name" value="GTPase_HflX"/>
</dbReference>
<name>A0ABQ0SLH7_9BACL</name>
<dbReference type="HAMAP" id="MF_00900">
    <property type="entry name" value="GTPase_HflX"/>
    <property type="match status" value="1"/>
</dbReference>
<evidence type="ECO:0000313" key="9">
    <source>
        <dbReference type="Proteomes" id="UP000317180"/>
    </source>
</evidence>
<evidence type="ECO:0000256" key="5">
    <source>
        <dbReference type="HAMAP-Rule" id="MF_00900"/>
    </source>
</evidence>
<dbReference type="PRINTS" id="PR00326">
    <property type="entry name" value="GTP1OBG"/>
</dbReference>
<dbReference type="PROSITE" id="PS51705">
    <property type="entry name" value="G_HFLX"/>
    <property type="match status" value="1"/>
</dbReference>